<name>A0A4U1CN78_9SPHI</name>
<gene>
    <name evidence="1" type="ORF">FA047_02275</name>
</gene>
<reference evidence="1 2" key="1">
    <citation type="submission" date="2019-04" db="EMBL/GenBank/DDBJ databases">
        <title>Pedobacter sp. RP-3-15 sp. nov., isolated from Arctic soil.</title>
        <authorList>
            <person name="Dahal R.H."/>
            <person name="Kim D.-U."/>
        </authorList>
    </citation>
    <scope>NUCLEOTIDE SEQUENCE [LARGE SCALE GENOMIC DNA]</scope>
    <source>
        <strain evidence="1 2">RP-3-15</strain>
    </source>
</reference>
<dbReference type="AlphaFoldDB" id="A0A4U1CN78"/>
<dbReference type="OrthoDB" id="981378at2"/>
<protein>
    <submittedName>
        <fullName evidence="1">Uncharacterized protein</fullName>
    </submittedName>
</protein>
<evidence type="ECO:0000313" key="1">
    <source>
        <dbReference type="EMBL" id="TKC08944.1"/>
    </source>
</evidence>
<comment type="caution">
    <text evidence="1">The sequence shown here is derived from an EMBL/GenBank/DDBJ whole genome shotgun (WGS) entry which is preliminary data.</text>
</comment>
<proteinExistence type="predicted"/>
<dbReference type="Proteomes" id="UP000307244">
    <property type="component" value="Unassembled WGS sequence"/>
</dbReference>
<organism evidence="1 2">
    <name type="scientific">Pedobacter frigoris</name>
    <dbReference type="NCBI Taxonomy" id="2571272"/>
    <lineage>
        <taxon>Bacteria</taxon>
        <taxon>Pseudomonadati</taxon>
        <taxon>Bacteroidota</taxon>
        <taxon>Sphingobacteriia</taxon>
        <taxon>Sphingobacteriales</taxon>
        <taxon>Sphingobacteriaceae</taxon>
        <taxon>Pedobacter</taxon>
    </lineage>
</organism>
<sequence length="172" mass="19955">MPTIEIASINSTGLGLNQTDFEITIIEENKLESHRGLFYELLREKNGTIVHLGNPDLKNQKDGGFYAGELIDWSIDPNEEIIIPINNLDSPIYDSGANQQFRFRFLDQYKADIDKLLKTALDKSPIKKICILTDYQFGPEKESIETIYTIQDFWRQHDNDRLIFNTLYEMYG</sequence>
<accession>A0A4U1CN78</accession>
<keyword evidence="2" id="KW-1185">Reference proteome</keyword>
<dbReference type="RefSeq" id="WP_136834362.1">
    <property type="nucleotide sequence ID" value="NZ_SWBQ01000001.1"/>
</dbReference>
<dbReference type="EMBL" id="SWBQ01000001">
    <property type="protein sequence ID" value="TKC08944.1"/>
    <property type="molecule type" value="Genomic_DNA"/>
</dbReference>
<evidence type="ECO:0000313" key="2">
    <source>
        <dbReference type="Proteomes" id="UP000307244"/>
    </source>
</evidence>